<name>A0A2P4XM01_9STRA</name>
<evidence type="ECO:0000313" key="2">
    <source>
        <dbReference type="Proteomes" id="UP000237271"/>
    </source>
</evidence>
<reference evidence="1 2" key="1">
    <citation type="journal article" date="2017" name="Genome Biol. Evol.">
        <title>Phytophthora megakarya and P. palmivora, closely related causal agents of cacao black pod rot, underwent increases in genome sizes and gene numbers by different mechanisms.</title>
        <authorList>
            <person name="Ali S.S."/>
            <person name="Shao J."/>
            <person name="Lary D.J."/>
            <person name="Kronmiller B."/>
            <person name="Shen D."/>
            <person name="Strem M.D."/>
            <person name="Amoako-Attah I."/>
            <person name="Akrofi A.Y."/>
            <person name="Begoude B.A."/>
            <person name="Ten Hoopen G.M."/>
            <person name="Coulibaly K."/>
            <person name="Kebe B.I."/>
            <person name="Melnick R.L."/>
            <person name="Guiltinan M.J."/>
            <person name="Tyler B.M."/>
            <person name="Meinhardt L.W."/>
            <person name="Bailey B.A."/>
        </authorList>
    </citation>
    <scope>NUCLEOTIDE SEQUENCE [LARGE SCALE GENOMIC DNA]</scope>
    <source>
        <strain evidence="2">sbr112.9</strain>
    </source>
</reference>
<organism evidence="1 2">
    <name type="scientific">Phytophthora palmivora</name>
    <dbReference type="NCBI Taxonomy" id="4796"/>
    <lineage>
        <taxon>Eukaryota</taxon>
        <taxon>Sar</taxon>
        <taxon>Stramenopiles</taxon>
        <taxon>Oomycota</taxon>
        <taxon>Peronosporomycetes</taxon>
        <taxon>Peronosporales</taxon>
        <taxon>Peronosporaceae</taxon>
        <taxon>Phytophthora</taxon>
    </lineage>
</organism>
<proteinExistence type="predicted"/>
<gene>
    <name evidence="1" type="ORF">PHPALM_17531</name>
</gene>
<evidence type="ECO:0000313" key="1">
    <source>
        <dbReference type="EMBL" id="POM66586.1"/>
    </source>
</evidence>
<protein>
    <submittedName>
        <fullName evidence="1">Uncharacterized protein</fullName>
    </submittedName>
</protein>
<comment type="caution">
    <text evidence="1">The sequence shown here is derived from an EMBL/GenBank/DDBJ whole genome shotgun (WGS) entry which is preliminary data.</text>
</comment>
<dbReference type="OrthoDB" id="128563at2759"/>
<keyword evidence="2" id="KW-1185">Reference proteome</keyword>
<dbReference type="Proteomes" id="UP000237271">
    <property type="component" value="Unassembled WGS sequence"/>
</dbReference>
<dbReference type="AlphaFoldDB" id="A0A2P4XM01"/>
<sequence length="254" mass="27707">MVRRRPLSCRLEVPALVWSAVIGPSSPGDTTSDATIKSGSVDAATMDPVSTLVMEQGNRHHNEHIHLARLIAFALTQPPEPSDSIQHQAILHAESASALVDILRGQYQPPNSCAELAQLRVDLHSAEASNVSFQKRLPEAAGLCIGPSRSVEAAARDLRVRMAPLEAATQTAEVTTTRSALHAAEPMIKGQDEDITVLSKSIVERDEAYKILHCVSAKHFQQLQEIVVSLDDDGSHTLRHAKKTIDEMRETIIR</sequence>
<accession>A0A2P4XM01</accession>
<dbReference type="EMBL" id="NCKW01009577">
    <property type="protein sequence ID" value="POM66586.1"/>
    <property type="molecule type" value="Genomic_DNA"/>
</dbReference>